<evidence type="ECO:0000313" key="2">
    <source>
        <dbReference type="Proteomes" id="UP001410394"/>
    </source>
</evidence>
<sequence length="234" mass="25372">MKRDFPTSDSGLPSPHYARSWLLGALLVIGLSACETPLNRMRMESIGNAPLPSPVVAPRAVALALRVAEDGHGLTPQSLAEANRMLFSQGRLPLQTLSITPFNARGEALAQRLAQALLRSGARQPIVKPRPVEAARLKEAQDNTWDLELQSEAMVVSLPECRVAQPDQLMLRPYDGVGRLGCATRANLAAMVSDPRDLMRPRTLDSANGAAAVAAVTRYQEGDTRDLIDLDFKD</sequence>
<dbReference type="InterPro" id="IPR013361">
    <property type="entry name" value="Pilus_CpaD"/>
</dbReference>
<dbReference type="Pfam" id="PF09476">
    <property type="entry name" value="Pilus_CpaD"/>
    <property type="match status" value="1"/>
</dbReference>
<dbReference type="RefSeq" id="WP_345919731.1">
    <property type="nucleotide sequence ID" value="NZ_JBDIVE010000005.1"/>
</dbReference>
<dbReference type="PROSITE" id="PS51257">
    <property type="entry name" value="PROKAR_LIPOPROTEIN"/>
    <property type="match status" value="1"/>
</dbReference>
<keyword evidence="1" id="KW-0449">Lipoprotein</keyword>
<evidence type="ECO:0000313" key="1">
    <source>
        <dbReference type="EMBL" id="MEN3068960.1"/>
    </source>
</evidence>
<dbReference type="NCBIfam" id="TIGR02522">
    <property type="entry name" value="pilus_cpaD"/>
    <property type="match status" value="1"/>
</dbReference>
<dbReference type="Proteomes" id="UP001410394">
    <property type="component" value="Unassembled WGS sequence"/>
</dbReference>
<keyword evidence="2" id="KW-1185">Reference proteome</keyword>
<dbReference type="InterPro" id="IPR019027">
    <property type="entry name" value="Pilus_biogenesis_CpaD-related"/>
</dbReference>
<dbReference type="EMBL" id="JBDIVE010000005">
    <property type="protein sequence ID" value="MEN3068960.1"/>
    <property type="molecule type" value="Genomic_DNA"/>
</dbReference>
<comment type="caution">
    <text evidence="1">The sequence shown here is derived from an EMBL/GenBank/DDBJ whole genome shotgun (WGS) entry which is preliminary data.</text>
</comment>
<organism evidence="1 2">
    <name type="scientific">Uliginosibacterium sediminicola</name>
    <dbReference type="NCBI Taxonomy" id="2024550"/>
    <lineage>
        <taxon>Bacteria</taxon>
        <taxon>Pseudomonadati</taxon>
        <taxon>Pseudomonadota</taxon>
        <taxon>Betaproteobacteria</taxon>
        <taxon>Rhodocyclales</taxon>
        <taxon>Zoogloeaceae</taxon>
        <taxon>Uliginosibacterium</taxon>
    </lineage>
</organism>
<reference evidence="1 2" key="1">
    <citation type="journal article" date="2018" name="Int. J. Syst. Evol. Microbiol.">
        <title>Uliginosibacterium sediminicola sp. nov., isolated from freshwater sediment.</title>
        <authorList>
            <person name="Hwang W.M."/>
            <person name="Kim S.M."/>
            <person name="Kang K."/>
            <person name="Ahn T.Y."/>
        </authorList>
    </citation>
    <scope>NUCLEOTIDE SEQUENCE [LARGE SCALE GENOMIC DNA]</scope>
    <source>
        <strain evidence="1 2">M1-21</strain>
    </source>
</reference>
<proteinExistence type="predicted"/>
<name>A0ABU9YYY3_9RHOO</name>
<protein>
    <submittedName>
        <fullName evidence="1">CpaD family pilus assembly lipoprotein</fullName>
    </submittedName>
</protein>
<gene>
    <name evidence="1" type="ORF">ABDB84_10755</name>
</gene>
<accession>A0ABU9YYY3</accession>